<organism evidence="1">
    <name type="scientific">marine sediment metagenome</name>
    <dbReference type="NCBI Taxonomy" id="412755"/>
    <lineage>
        <taxon>unclassified sequences</taxon>
        <taxon>metagenomes</taxon>
        <taxon>ecological metagenomes</taxon>
    </lineage>
</organism>
<comment type="caution">
    <text evidence="1">The sequence shown here is derived from an EMBL/GenBank/DDBJ whole genome shotgun (WGS) entry which is preliminary data.</text>
</comment>
<protein>
    <submittedName>
        <fullName evidence="1">Uncharacterized protein</fullName>
    </submittedName>
</protein>
<sequence length="102" mass="11229">LTDSGYSLISWRAATNVSGPYFDNPRREGSFYVPGLAINKQRLLEETISPGCEQDAIDGRHPSKTVNVVFADGHLARLKADDLFVEEAGGSYSNRSPLWLSE</sequence>
<dbReference type="EMBL" id="BARS01021200">
    <property type="protein sequence ID" value="GAG13944.1"/>
    <property type="molecule type" value="Genomic_DNA"/>
</dbReference>
<proteinExistence type="predicted"/>
<gene>
    <name evidence="1" type="ORF">S01H1_34089</name>
</gene>
<evidence type="ECO:0000313" key="1">
    <source>
        <dbReference type="EMBL" id="GAG13944.1"/>
    </source>
</evidence>
<accession>X0V723</accession>
<dbReference type="AlphaFoldDB" id="X0V723"/>
<feature type="non-terminal residue" evidence="1">
    <location>
        <position position="1"/>
    </location>
</feature>
<name>X0V723_9ZZZZ</name>
<reference evidence="1" key="1">
    <citation type="journal article" date="2014" name="Front. Microbiol.">
        <title>High frequency of phylogenetically diverse reductive dehalogenase-homologous genes in deep subseafloor sedimentary metagenomes.</title>
        <authorList>
            <person name="Kawai M."/>
            <person name="Futagami T."/>
            <person name="Toyoda A."/>
            <person name="Takaki Y."/>
            <person name="Nishi S."/>
            <person name="Hori S."/>
            <person name="Arai W."/>
            <person name="Tsubouchi T."/>
            <person name="Morono Y."/>
            <person name="Uchiyama I."/>
            <person name="Ito T."/>
            <person name="Fujiyama A."/>
            <person name="Inagaki F."/>
            <person name="Takami H."/>
        </authorList>
    </citation>
    <scope>NUCLEOTIDE SEQUENCE</scope>
    <source>
        <strain evidence="1">Expedition CK06-06</strain>
    </source>
</reference>